<feature type="domain" description="RNA-binding protein Tab2-like N-terminal" evidence="1">
    <location>
        <begin position="16"/>
        <end position="119"/>
    </location>
</feature>
<evidence type="ECO:0000313" key="4">
    <source>
        <dbReference type="Proteomes" id="UP001445335"/>
    </source>
</evidence>
<proteinExistence type="predicted"/>
<accession>A0AAW1SEY3</accession>
<dbReference type="GO" id="GO:0003723">
    <property type="term" value="F:RNA binding"/>
    <property type="evidence" value="ECO:0007669"/>
    <property type="project" value="InterPro"/>
</dbReference>
<protein>
    <recommendedName>
        <fullName evidence="5">DUF1092 family protein</fullName>
    </recommendedName>
</protein>
<feature type="domain" description="RNA-binding protein Tab2/Atab2 C-terminal" evidence="2">
    <location>
        <begin position="140"/>
        <end position="293"/>
    </location>
</feature>
<evidence type="ECO:0008006" key="5">
    <source>
        <dbReference type="Google" id="ProtNLM"/>
    </source>
</evidence>
<gene>
    <name evidence="3" type="ORF">WJX81_006167</name>
</gene>
<dbReference type="Pfam" id="PF06485">
    <property type="entry name" value="Tab2-like_N"/>
    <property type="match status" value="1"/>
</dbReference>
<evidence type="ECO:0000313" key="3">
    <source>
        <dbReference type="EMBL" id="KAK9844151.1"/>
    </source>
</evidence>
<dbReference type="PANTHER" id="PTHR34556:SF2">
    <property type="entry name" value="PROTEIN TAB2 HOMOLOG, CHLOROPLASTIC"/>
    <property type="match status" value="1"/>
</dbReference>
<keyword evidence="4" id="KW-1185">Reference proteome</keyword>
<comment type="caution">
    <text evidence="3">The sequence shown here is derived from an EMBL/GenBank/DDBJ whole genome shotgun (WGS) entry which is preliminary data.</text>
</comment>
<dbReference type="InterPro" id="IPR046760">
    <property type="entry name" value="Tab2-like_N"/>
</dbReference>
<reference evidence="3 4" key="1">
    <citation type="journal article" date="2024" name="Nat. Commun.">
        <title>Phylogenomics reveals the evolutionary origins of lichenization in chlorophyte algae.</title>
        <authorList>
            <person name="Puginier C."/>
            <person name="Libourel C."/>
            <person name="Otte J."/>
            <person name="Skaloud P."/>
            <person name="Haon M."/>
            <person name="Grisel S."/>
            <person name="Petersen M."/>
            <person name="Berrin J.G."/>
            <person name="Delaux P.M."/>
            <person name="Dal Grande F."/>
            <person name="Keller J."/>
        </authorList>
    </citation>
    <scope>NUCLEOTIDE SEQUENCE [LARGE SCALE GENOMIC DNA]</scope>
    <source>
        <strain evidence="3 4">SAG 245.80</strain>
    </source>
</reference>
<organism evidence="3 4">
    <name type="scientific">Elliptochloris bilobata</name>
    <dbReference type="NCBI Taxonomy" id="381761"/>
    <lineage>
        <taxon>Eukaryota</taxon>
        <taxon>Viridiplantae</taxon>
        <taxon>Chlorophyta</taxon>
        <taxon>core chlorophytes</taxon>
        <taxon>Trebouxiophyceae</taxon>
        <taxon>Trebouxiophyceae incertae sedis</taxon>
        <taxon>Elliptochloris clade</taxon>
        <taxon>Elliptochloris</taxon>
    </lineage>
</organism>
<dbReference type="Pfam" id="PF20429">
    <property type="entry name" value="Tab2-like_C"/>
    <property type="match status" value="1"/>
</dbReference>
<dbReference type="InterPro" id="IPR009472">
    <property type="entry name" value="Tab2-like"/>
</dbReference>
<evidence type="ECO:0000259" key="1">
    <source>
        <dbReference type="Pfam" id="PF06485"/>
    </source>
</evidence>
<dbReference type="PANTHER" id="PTHR34556">
    <property type="match status" value="1"/>
</dbReference>
<dbReference type="InterPro" id="IPR046761">
    <property type="entry name" value="Tab2-like_C"/>
</dbReference>
<dbReference type="EMBL" id="JALJOU010000004">
    <property type="protein sequence ID" value="KAK9844151.1"/>
    <property type="molecule type" value="Genomic_DNA"/>
</dbReference>
<name>A0AAW1SEY3_9CHLO</name>
<evidence type="ECO:0000259" key="2">
    <source>
        <dbReference type="Pfam" id="PF20429"/>
    </source>
</evidence>
<dbReference type="Proteomes" id="UP001445335">
    <property type="component" value="Unassembled WGS sequence"/>
</dbReference>
<dbReference type="AlphaFoldDB" id="A0AAW1SEY3"/>
<sequence length="300" mass="33774">MLAIVQRATTAPQSKTWELDFSSRPILDARGKKRWELIICDPARSWTYTRYFPNNKINSTQLRLALAEILEQPGAVKPERCRFFRGQMQTIISRALTELEIKPVPSRRCFALMGWLEDRVERVYKQEEGYSATATSLFLLDLGPPQELPDQLRGEAWAFVQLPLGVLREELAAVQRGQAFGATFPLDSAGLAELPDEALIPGVAVYSQRAVPLAAWTAGYELANLVADADRACLVLETGVNQRWRYGSYRRTPENTAEARAWQDAKAAVRGLHFLVVQKDEEAEECAGLWLLQNRELPSV</sequence>